<dbReference type="Proteomes" id="UP000257109">
    <property type="component" value="Unassembled WGS sequence"/>
</dbReference>
<reference evidence="1" key="1">
    <citation type="submission" date="2018-05" db="EMBL/GenBank/DDBJ databases">
        <title>Draft genome of Mucuna pruriens seed.</title>
        <authorList>
            <person name="Nnadi N.E."/>
            <person name="Vos R."/>
            <person name="Hasami M.H."/>
            <person name="Devisetty U.K."/>
            <person name="Aguiy J.C."/>
        </authorList>
    </citation>
    <scope>NUCLEOTIDE SEQUENCE [LARGE SCALE GENOMIC DNA]</scope>
    <source>
        <strain evidence="1">JCA_2017</strain>
    </source>
</reference>
<organism evidence="1 2">
    <name type="scientific">Mucuna pruriens</name>
    <name type="common">Velvet bean</name>
    <name type="synonym">Dolichos pruriens</name>
    <dbReference type="NCBI Taxonomy" id="157652"/>
    <lineage>
        <taxon>Eukaryota</taxon>
        <taxon>Viridiplantae</taxon>
        <taxon>Streptophyta</taxon>
        <taxon>Embryophyta</taxon>
        <taxon>Tracheophyta</taxon>
        <taxon>Spermatophyta</taxon>
        <taxon>Magnoliopsida</taxon>
        <taxon>eudicotyledons</taxon>
        <taxon>Gunneridae</taxon>
        <taxon>Pentapetalae</taxon>
        <taxon>rosids</taxon>
        <taxon>fabids</taxon>
        <taxon>Fabales</taxon>
        <taxon>Fabaceae</taxon>
        <taxon>Papilionoideae</taxon>
        <taxon>50 kb inversion clade</taxon>
        <taxon>NPAAA clade</taxon>
        <taxon>indigoferoid/millettioid clade</taxon>
        <taxon>Phaseoleae</taxon>
        <taxon>Mucuna</taxon>
    </lineage>
</organism>
<evidence type="ECO:0000313" key="1">
    <source>
        <dbReference type="EMBL" id="RDX69585.1"/>
    </source>
</evidence>
<comment type="caution">
    <text evidence="1">The sequence shown here is derived from an EMBL/GenBank/DDBJ whole genome shotgun (WGS) entry which is preliminary data.</text>
</comment>
<name>A0A371EU52_MUCPR</name>
<gene>
    <name evidence="1" type="ORF">CR513_51282</name>
</gene>
<evidence type="ECO:0000313" key="2">
    <source>
        <dbReference type="Proteomes" id="UP000257109"/>
    </source>
</evidence>
<dbReference type="AlphaFoldDB" id="A0A371EU52"/>
<protein>
    <submittedName>
        <fullName evidence="1">Uncharacterized protein</fullName>
    </submittedName>
</protein>
<keyword evidence="2" id="KW-1185">Reference proteome</keyword>
<dbReference type="OrthoDB" id="694103at2759"/>
<feature type="non-terminal residue" evidence="1">
    <location>
        <position position="1"/>
    </location>
</feature>
<accession>A0A371EU52</accession>
<sequence>MDRSMIDVASGGALMNKTPAATRHLISSMASSQPRMVNEIGEVDKLRLENQLNKLTSLVRKLAIGQHQPSIVARVCGICTSVEHPTDMCPTLQETESNPPRECWSNMWLSIQKAVFDNQYGKQPLLGPSQGPYVAQRFGHASNAPQGQADYQ</sequence>
<proteinExistence type="predicted"/>
<dbReference type="EMBL" id="QJKJ01012046">
    <property type="protein sequence ID" value="RDX69585.1"/>
    <property type="molecule type" value="Genomic_DNA"/>
</dbReference>